<dbReference type="InterPro" id="IPR026483">
    <property type="entry name" value="Cas_Csx17"/>
</dbReference>
<evidence type="ECO:0000313" key="2">
    <source>
        <dbReference type="Proteomes" id="UP000189177"/>
    </source>
</evidence>
<dbReference type="OrthoDB" id="441343at2"/>
<gene>
    <name evidence="1" type="ORF">B1A74_08670</name>
</gene>
<dbReference type="NCBIfam" id="TIGR04113">
    <property type="entry name" value="cas_csx17"/>
    <property type="match status" value="1"/>
</dbReference>
<accession>A0A1V2ZXN8</accession>
<dbReference type="EMBL" id="MUZR01000032">
    <property type="protein sequence ID" value="OOC09880.1"/>
    <property type="molecule type" value="Genomic_DNA"/>
</dbReference>
<keyword evidence="2" id="KW-1185">Reference proteome</keyword>
<organism evidence="1 2">
    <name type="scientific">Thioalkalivibrio halophilus</name>
    <dbReference type="NCBI Taxonomy" id="252474"/>
    <lineage>
        <taxon>Bacteria</taxon>
        <taxon>Pseudomonadati</taxon>
        <taxon>Pseudomonadota</taxon>
        <taxon>Gammaproteobacteria</taxon>
        <taxon>Chromatiales</taxon>
        <taxon>Ectothiorhodospiraceae</taxon>
        <taxon>Thioalkalivibrio</taxon>
    </lineage>
</organism>
<dbReference type="RefSeq" id="WP_077244398.1">
    <property type="nucleotide sequence ID" value="NZ_MUZR01000032.1"/>
</dbReference>
<comment type="caution">
    <text evidence="1">The sequence shown here is derived from an EMBL/GenBank/DDBJ whole genome shotgun (WGS) entry which is preliminary data.</text>
</comment>
<protein>
    <submittedName>
        <fullName evidence="1">Type I-U CRISPR-associated protein Csx17</fullName>
    </submittedName>
</protein>
<reference evidence="1 2" key="1">
    <citation type="submission" date="2017-02" db="EMBL/GenBank/DDBJ databases">
        <title>Genomic diversity within the haloalkaliphilic genus Thioalkalivibrio.</title>
        <authorList>
            <person name="Ahn A.-C."/>
            <person name="Meier-Kolthoff J."/>
            <person name="Overmars L."/>
            <person name="Richter M."/>
            <person name="Woyke T."/>
            <person name="Sorokin D.Y."/>
            <person name="Muyzer G."/>
        </authorList>
    </citation>
    <scope>NUCLEOTIDE SEQUENCE [LARGE SCALE GENOMIC DNA]</scope>
    <source>
        <strain evidence="1 2">HL17</strain>
    </source>
</reference>
<name>A0A1V2ZXN8_9GAMM</name>
<evidence type="ECO:0000313" key="1">
    <source>
        <dbReference type="EMBL" id="OOC09880.1"/>
    </source>
</evidence>
<proteinExistence type="predicted"/>
<dbReference type="Proteomes" id="UP000189177">
    <property type="component" value="Unassembled WGS sequence"/>
</dbReference>
<dbReference type="AlphaFoldDB" id="A0A1V2ZXN8"/>
<sequence length="728" mass="79063">MSTTQADNEVVLGGCAPTPLASYLKALGVMRLLAEQKPEWEVRGAWRGEHFVLKSLVIAHEEDAREKVSEFFLREYSPTAMVAPWNGGSGFYPKDTKVGIEPIIQGRSDRFSTYREVIGFCHSLVEEQGLKESPKGDDKSRFLTTARSRGPEALLDWMDAAILLAGEDPKYPPLLGTGGNDGRLDFTNNFMQRLGQLIDPEGGEPTDSAAMWLPAALFGDSSTGMENAAVGQFNPGDAGGANAGTGFESGSLINPWDFVLMLEGAIFFAATATRRLESADPGALAYPFTVRASAAGSGAVGSSDEGQARAEIWLPLWSGFSSASEVKNLLAEGRATLNRRSVRDGLGFARAVAGLGVDRGISHFQRYAFLMRAGKAYFATPLSRFQVSANPDVELINELEKGQFLDRLRRFARGDHAPASIQSLSRQLEDGLFGLAQRADAQTLQKVLGCLGALSTALAKSRAAREFVPPVPVLSEQWALKADDGTPEYRIAVALAGLGGTRFPMRPYMVPVRREKYGWSWHDESRSAVWGEGGFADNLARVLGRRRLDEEKDETLDGHAFRYAFGAEARDVEAWLDGGLDEQRLARLLLGLVNVRIPKNLPAAAPRMEEGDERRVALPAPFAALKPFFMPAGLLEVFKLLDEHRSLPSFAEILTALQTNRTQRAVDLAWGRLRAVGYPLPAHPRQAPRVSGTNGVRLLAALAIPLDAADAAPCLRSITSVRTTKDIA</sequence>
<dbReference type="STRING" id="252474.B1A74_08670"/>